<reference evidence="2" key="2">
    <citation type="submission" date="2014-02" db="EMBL/GenBank/DDBJ databases">
        <title>Annotation of the Genome Sequence of Fusarium oxysporum f. sp. melonis 26406.</title>
        <authorList>
            <consortium name="The Broad Institute Genomics Platform"/>
            <person name="Ma L.-J."/>
            <person name="Corby-Kistler H."/>
            <person name="Broz K."/>
            <person name="Gale L.R."/>
            <person name="Jonkers W."/>
            <person name="O'Donnell K."/>
            <person name="Ploetz R."/>
            <person name="Steinberg C."/>
            <person name="Schwartz D.C."/>
            <person name="VanEtten H."/>
            <person name="Zhou S."/>
            <person name="Young S.K."/>
            <person name="Zeng Q."/>
            <person name="Gargeya S."/>
            <person name="Fitzgerald M."/>
            <person name="Abouelleil A."/>
            <person name="Alvarado L."/>
            <person name="Chapman S.B."/>
            <person name="Gainer-Dewar J."/>
            <person name="Goldberg J."/>
            <person name="Griggs A."/>
            <person name="Gujja S."/>
            <person name="Hansen M."/>
            <person name="Howarth C."/>
            <person name="Imamovic A."/>
            <person name="Ireland A."/>
            <person name="Larimer J."/>
            <person name="McCowan C."/>
            <person name="Murphy C."/>
            <person name="Pearson M."/>
            <person name="Poon T.W."/>
            <person name="Priest M."/>
            <person name="Roberts A."/>
            <person name="Saif S."/>
            <person name="Shea T."/>
            <person name="Sykes S."/>
            <person name="Wortman J."/>
            <person name="Nusbaum C."/>
            <person name="Birren B."/>
        </authorList>
    </citation>
    <scope>NUCLEOTIDE SEQUENCE</scope>
    <source>
        <strain evidence="2">26406</strain>
    </source>
</reference>
<proteinExistence type="predicted"/>
<dbReference type="Proteomes" id="UP000030703">
    <property type="component" value="Unassembled WGS sequence"/>
</dbReference>
<evidence type="ECO:0000256" key="1">
    <source>
        <dbReference type="SAM" id="SignalP"/>
    </source>
</evidence>
<name>W9YX76_FUSOX</name>
<accession>W9YX76</accession>
<dbReference type="AlphaFoldDB" id="W9YX76"/>
<keyword evidence="1" id="KW-0732">Signal</keyword>
<organism evidence="2">
    <name type="scientific">Fusarium oxysporum f. sp. melonis 26406</name>
    <dbReference type="NCBI Taxonomy" id="1089452"/>
    <lineage>
        <taxon>Eukaryota</taxon>
        <taxon>Fungi</taxon>
        <taxon>Dikarya</taxon>
        <taxon>Ascomycota</taxon>
        <taxon>Pezizomycotina</taxon>
        <taxon>Sordariomycetes</taxon>
        <taxon>Hypocreomycetidae</taxon>
        <taxon>Hypocreales</taxon>
        <taxon>Nectriaceae</taxon>
        <taxon>Fusarium</taxon>
        <taxon>Fusarium oxysporum species complex</taxon>
    </lineage>
</organism>
<feature type="signal peptide" evidence="1">
    <location>
        <begin position="1"/>
        <end position="15"/>
    </location>
</feature>
<sequence length="166" mass="17637">MKFLTVLAIVSTALALVPKPIPYGTGQGATDSSLEHVPRNDVENVDVNSVKLVRSDVAAPDGGPKKRSNIPIPNEPNPKSVLIGGVAVSFTMVGKWIRQGGGSVFRYVCKRIDFNNSSGVNKFVTLVANGATVYKNQPINERKIVAYIAPEGGITNGIDVVIANHN</sequence>
<gene>
    <name evidence="2" type="ORF">FOMG_19455</name>
</gene>
<protein>
    <submittedName>
        <fullName evidence="2">Uncharacterized protein</fullName>
    </submittedName>
</protein>
<reference evidence="2" key="1">
    <citation type="submission" date="2012-04" db="EMBL/GenBank/DDBJ databases">
        <title>The Genome Sequence of Fusarium oxysporum melonis.</title>
        <authorList>
            <consortium name="The Broad Institute Genome Sequencing Platform"/>
            <person name="Ma L.-J."/>
            <person name="Gale L.R."/>
            <person name="Schwartz D.C."/>
            <person name="Zhou S."/>
            <person name="Corby-Kistler H."/>
            <person name="Young S.K."/>
            <person name="Zeng Q."/>
            <person name="Gargeya S."/>
            <person name="Fitzgerald M."/>
            <person name="Haas B."/>
            <person name="Abouelleil A."/>
            <person name="Alvarado L."/>
            <person name="Arachchi H.M."/>
            <person name="Berlin A."/>
            <person name="Brown A."/>
            <person name="Chapman S.B."/>
            <person name="Chen Z."/>
            <person name="Dunbar C."/>
            <person name="Freedman E."/>
            <person name="Gearin G."/>
            <person name="Goldberg J."/>
            <person name="Griggs A."/>
            <person name="Gujja S."/>
            <person name="Heiman D."/>
            <person name="Howarth C."/>
            <person name="Larson L."/>
            <person name="Lui A."/>
            <person name="MacDonald P.J.P."/>
            <person name="Montmayeur A."/>
            <person name="Murphy C."/>
            <person name="Neiman D."/>
            <person name="Pearson M."/>
            <person name="Priest M."/>
            <person name="Roberts A."/>
            <person name="Saif S."/>
            <person name="Shea T."/>
            <person name="Shenoy N."/>
            <person name="Sisk P."/>
            <person name="Stolte C."/>
            <person name="Sykes S."/>
            <person name="Wortman J."/>
            <person name="Nusbaum C."/>
            <person name="Birren B."/>
        </authorList>
    </citation>
    <scope>NUCLEOTIDE SEQUENCE</scope>
    <source>
        <strain evidence="2">26406</strain>
    </source>
</reference>
<dbReference type="OrthoDB" id="4997316at2759"/>
<dbReference type="EMBL" id="KI980566">
    <property type="protein sequence ID" value="EXK23785.1"/>
    <property type="molecule type" value="Genomic_DNA"/>
</dbReference>
<evidence type="ECO:0000313" key="2">
    <source>
        <dbReference type="EMBL" id="EXK23785.1"/>
    </source>
</evidence>
<dbReference type="VEuPathDB" id="FungiDB:FOMG_19455"/>
<feature type="chain" id="PRO_5012836428" evidence="1">
    <location>
        <begin position="16"/>
        <end position="166"/>
    </location>
</feature>
<dbReference type="HOGENOM" id="CLU_136882_0_0_1"/>